<protein>
    <submittedName>
        <fullName evidence="2">Uncharacterized protein</fullName>
    </submittedName>
</protein>
<sequence>MRNGYQFRQSKSLSQTGHGQNHSVLFEHDQTTQSIHSSGAVWFIFSVPFISCVVYSIV</sequence>
<name>A0A0E9UZJ6_ANGAN</name>
<reference evidence="2" key="1">
    <citation type="submission" date="2014-11" db="EMBL/GenBank/DDBJ databases">
        <authorList>
            <person name="Amaro Gonzalez C."/>
        </authorList>
    </citation>
    <scope>NUCLEOTIDE SEQUENCE</scope>
</reference>
<proteinExistence type="predicted"/>
<accession>A0A0E9UZJ6</accession>
<reference evidence="2" key="2">
    <citation type="journal article" date="2015" name="Fish Shellfish Immunol.">
        <title>Early steps in the European eel (Anguilla anguilla)-Vibrio vulnificus interaction in the gills: Role of the RtxA13 toxin.</title>
        <authorList>
            <person name="Callol A."/>
            <person name="Pajuelo D."/>
            <person name="Ebbesson L."/>
            <person name="Teles M."/>
            <person name="MacKenzie S."/>
            <person name="Amaro C."/>
        </authorList>
    </citation>
    <scope>NUCLEOTIDE SEQUENCE</scope>
</reference>
<dbReference type="AlphaFoldDB" id="A0A0E9UZJ6"/>
<evidence type="ECO:0000256" key="1">
    <source>
        <dbReference type="SAM" id="Phobius"/>
    </source>
</evidence>
<keyword evidence="1" id="KW-0812">Transmembrane</keyword>
<evidence type="ECO:0000313" key="2">
    <source>
        <dbReference type="EMBL" id="JAH70398.1"/>
    </source>
</evidence>
<feature type="transmembrane region" description="Helical" evidence="1">
    <location>
        <begin position="40"/>
        <end position="57"/>
    </location>
</feature>
<organism evidence="2">
    <name type="scientific">Anguilla anguilla</name>
    <name type="common">European freshwater eel</name>
    <name type="synonym">Muraena anguilla</name>
    <dbReference type="NCBI Taxonomy" id="7936"/>
    <lineage>
        <taxon>Eukaryota</taxon>
        <taxon>Metazoa</taxon>
        <taxon>Chordata</taxon>
        <taxon>Craniata</taxon>
        <taxon>Vertebrata</taxon>
        <taxon>Euteleostomi</taxon>
        <taxon>Actinopterygii</taxon>
        <taxon>Neopterygii</taxon>
        <taxon>Teleostei</taxon>
        <taxon>Anguilliformes</taxon>
        <taxon>Anguillidae</taxon>
        <taxon>Anguilla</taxon>
    </lineage>
</organism>
<keyword evidence="1" id="KW-1133">Transmembrane helix</keyword>
<keyword evidence="1" id="KW-0472">Membrane</keyword>
<dbReference type="EMBL" id="GBXM01038179">
    <property type="protein sequence ID" value="JAH70398.1"/>
    <property type="molecule type" value="Transcribed_RNA"/>
</dbReference>